<gene>
    <name evidence="2" type="ORF">B0H67DRAFT_640612</name>
</gene>
<sequence length="400" mass="45166">MGLIYKHASCNIAATWAKDGSQGCFNTRDPAILTPTIITLKAKNLEPETTGEFLMMRSETYWRSVGHAPLNKRGWVLQERYLTPRQINFAEDEVSWECPQLVASEGFPDGLPGSATTTDHVRLQNSKPRQDYHDQHDLRRAWSDLVRNYSSCKLKFYTDKMIAIAGLARSFRERFDDVYLAGMWKKNLHKQLCCCESAVQSDDDFSREERGSAYFTEVMDASVESQHPSGLHSFVSGNLKVRAIAMWARIREGLDAEDSCPFMITASNTVRNDAFTELVGTDLEVYWDEECGEEEPELRKKLQDIRQSDLLLIYFSGIDCSPSDDEDDRVVKVKGLILVPGVNGEFTRAGMFFQYHPETKTVLRIIGGRLGLGPDVTSLLDKIDLGDPRLADLVETVSII</sequence>
<protein>
    <recommendedName>
        <fullName evidence="1">Heterokaryon incompatibility domain-containing protein</fullName>
    </recommendedName>
</protein>
<proteinExistence type="predicted"/>
<accession>A0AA40AY36</accession>
<dbReference type="EMBL" id="JAUKUA010000002">
    <property type="protein sequence ID" value="KAK0724036.1"/>
    <property type="molecule type" value="Genomic_DNA"/>
</dbReference>
<dbReference type="PANTHER" id="PTHR33112">
    <property type="entry name" value="DOMAIN PROTEIN, PUTATIVE-RELATED"/>
    <property type="match status" value="1"/>
</dbReference>
<dbReference type="AlphaFoldDB" id="A0AA40AY36"/>
<evidence type="ECO:0000259" key="1">
    <source>
        <dbReference type="Pfam" id="PF06985"/>
    </source>
</evidence>
<keyword evidence="3" id="KW-1185">Reference proteome</keyword>
<evidence type="ECO:0000313" key="2">
    <source>
        <dbReference type="EMBL" id="KAK0724036.1"/>
    </source>
</evidence>
<feature type="domain" description="Heterokaryon incompatibility" evidence="1">
    <location>
        <begin position="1"/>
        <end position="79"/>
    </location>
</feature>
<dbReference type="InterPro" id="IPR010730">
    <property type="entry name" value="HET"/>
</dbReference>
<dbReference type="PANTHER" id="PTHR33112:SF10">
    <property type="entry name" value="TOL"/>
    <property type="match status" value="1"/>
</dbReference>
<reference evidence="2" key="1">
    <citation type="submission" date="2023-06" db="EMBL/GenBank/DDBJ databases">
        <title>Genome-scale phylogeny and comparative genomics of the fungal order Sordariales.</title>
        <authorList>
            <consortium name="Lawrence Berkeley National Laboratory"/>
            <person name="Hensen N."/>
            <person name="Bonometti L."/>
            <person name="Westerberg I."/>
            <person name="Brannstrom I.O."/>
            <person name="Guillou S."/>
            <person name="Cros-Aarteil S."/>
            <person name="Calhoun S."/>
            <person name="Haridas S."/>
            <person name="Kuo A."/>
            <person name="Mondo S."/>
            <person name="Pangilinan J."/>
            <person name="Riley R."/>
            <person name="Labutti K."/>
            <person name="Andreopoulos B."/>
            <person name="Lipzen A."/>
            <person name="Chen C."/>
            <person name="Yanf M."/>
            <person name="Daum C."/>
            <person name="Ng V."/>
            <person name="Clum A."/>
            <person name="Steindorff A."/>
            <person name="Ohm R."/>
            <person name="Martin F."/>
            <person name="Silar P."/>
            <person name="Natvig D."/>
            <person name="Lalanne C."/>
            <person name="Gautier V."/>
            <person name="Ament-Velasquez S.L."/>
            <person name="Kruys A."/>
            <person name="Hutchinson M.I."/>
            <person name="Powell A.J."/>
            <person name="Barry K."/>
            <person name="Miller A.N."/>
            <person name="Grigoriev I.V."/>
            <person name="Debuchy R."/>
            <person name="Gladieux P."/>
            <person name="Thoren M.H."/>
            <person name="Johannesson H."/>
        </authorList>
    </citation>
    <scope>NUCLEOTIDE SEQUENCE</scope>
    <source>
        <strain evidence="2">SMH4607-1</strain>
    </source>
</reference>
<evidence type="ECO:0000313" key="3">
    <source>
        <dbReference type="Proteomes" id="UP001172102"/>
    </source>
</evidence>
<name>A0AA40AY36_9PEZI</name>
<dbReference type="Pfam" id="PF06985">
    <property type="entry name" value="HET"/>
    <property type="match status" value="1"/>
</dbReference>
<organism evidence="2 3">
    <name type="scientific">Lasiosphaeris hirsuta</name>
    <dbReference type="NCBI Taxonomy" id="260670"/>
    <lineage>
        <taxon>Eukaryota</taxon>
        <taxon>Fungi</taxon>
        <taxon>Dikarya</taxon>
        <taxon>Ascomycota</taxon>
        <taxon>Pezizomycotina</taxon>
        <taxon>Sordariomycetes</taxon>
        <taxon>Sordariomycetidae</taxon>
        <taxon>Sordariales</taxon>
        <taxon>Lasiosphaeriaceae</taxon>
        <taxon>Lasiosphaeris</taxon>
    </lineage>
</organism>
<comment type="caution">
    <text evidence="2">The sequence shown here is derived from an EMBL/GenBank/DDBJ whole genome shotgun (WGS) entry which is preliminary data.</text>
</comment>
<dbReference type="Proteomes" id="UP001172102">
    <property type="component" value="Unassembled WGS sequence"/>
</dbReference>